<name>A0ACC2VUK4_9TREE</name>
<dbReference type="EMBL" id="JASBWT010000008">
    <property type="protein sequence ID" value="KAJ9102466.1"/>
    <property type="molecule type" value="Genomic_DNA"/>
</dbReference>
<keyword evidence="2" id="KW-1185">Reference proteome</keyword>
<gene>
    <name evidence="1" type="ORF">QFC21_002866</name>
</gene>
<dbReference type="Proteomes" id="UP001227268">
    <property type="component" value="Unassembled WGS sequence"/>
</dbReference>
<organism evidence="1 2">
    <name type="scientific">Naganishia friedmannii</name>
    <dbReference type="NCBI Taxonomy" id="89922"/>
    <lineage>
        <taxon>Eukaryota</taxon>
        <taxon>Fungi</taxon>
        <taxon>Dikarya</taxon>
        <taxon>Basidiomycota</taxon>
        <taxon>Agaricomycotina</taxon>
        <taxon>Tremellomycetes</taxon>
        <taxon>Filobasidiales</taxon>
        <taxon>Filobasidiaceae</taxon>
        <taxon>Naganishia</taxon>
    </lineage>
</organism>
<accession>A0ACC2VUK4</accession>
<comment type="caution">
    <text evidence="1">The sequence shown here is derived from an EMBL/GenBank/DDBJ whole genome shotgun (WGS) entry which is preliminary data.</text>
</comment>
<evidence type="ECO:0000313" key="1">
    <source>
        <dbReference type="EMBL" id="KAJ9102466.1"/>
    </source>
</evidence>
<evidence type="ECO:0000313" key="2">
    <source>
        <dbReference type="Proteomes" id="UP001227268"/>
    </source>
</evidence>
<reference evidence="1" key="1">
    <citation type="submission" date="2023-04" db="EMBL/GenBank/DDBJ databases">
        <title>Draft Genome sequencing of Naganishia species isolated from polar environments using Oxford Nanopore Technology.</title>
        <authorList>
            <person name="Leo P."/>
            <person name="Venkateswaran K."/>
        </authorList>
    </citation>
    <scope>NUCLEOTIDE SEQUENCE</scope>
    <source>
        <strain evidence="1">MNA-CCFEE 5423</strain>
    </source>
</reference>
<sequence>MSKPSSRRAFRKPNHNALGLAGALGEDGGNSDGDIAENAEENSSRAQRFATNLEGNRFRELEQSRMQERKLAIAQGLIADPDKPTSLEDAIEFVGQCTEMCPLFEREEREYKKNVHPLEQKEGQPGRIDPAKAVTMYHRSAAGIDQPLPSDVRTPATLKRTLDYLFYHVMTTQPPDLSEPPTPLSALRYTHGFIRDRTRGIRQDFTYQRHVGIAENIECHERIARFHILAIHEMARLEDAQFLKQEAEQLNKTLISLIELYDDQRLDGRTCSNEPEFRAYQLLSHLNDNEVARTILDLPQDVFNHPYLQLAFTFRALAQRNFDSQKVGSKYNAEISLNFFTRFFKRAKKSDVPFLMACLAHNKFGDIRRAGVRALMRAYPAPPQGLVLRNGDDPANARVIPTGVFMKLLQCETEAEAMAIADALGVEPYYPRGIDGLDPSETLGFLVNTSADFDDNGDAPPAAPSADIENKRFGATYQDVIDGKLAHPKQSRTPHSMLVEPRARVHSKIASSNPSSGIKAMPPSTSRPVLAAGGPSFSFSSSLNATASSFQPSPFAFQSTQAPGPSTIQTAERPPSSFSIPKETAFNPRPSAVPSMPNNGIPTSNRSTFTPLPLDNAFGPRPLSLSTATTDRPKTPAQDPASDVVLNRTAKVTIQSPDVQLADPPTMPSSRKRPSQALVDSLAKRLTSEAMVTHVKATVHRVTDDTITLEQVHRQKLYAKKQLQRRTQVESVLCERILIQMAGEIIREEAADAYGEEMWELPLRQRSFTWWRSKARSRAERRERDLDRAARRSEYKKHIQSLVLGTSLSLSQNRIDPADGETPTSWAPDDVDQDATISLRKLSKRKAILHEGTFFSVLSSYVCNLSRTDENDPIHLDAMQEHIDWHVVVAATQLASGTWLRSKFNVRNKEGYTADYHGECRNATVTALANPSSIPISVGLVVFECSQDAQEDQTRFANLMADMPARPLYQPGLLIIQWQDRTEASLLSTLKLNVDTLPFDSFASVNMAADASDQTFVSALRNALPRMRYQPHFEVSMEDPASSLFGVARELLSFIDYLLLQNIDDPRSVAQLVAAALHIMKKLQNAVLDDILGPLQISTDDYSKITFDCSKANRINDVELDNVKRFLSMIGRSVFECLSDIKTDVTQSERDTLQEITLQAGKTFEEECAKARSKLANFAKLEYEKNRSRPAPTKTEMQKEKQEMDSARYESALDSRILGLLDQRLKSVILQSARATRPSPPPSEQSGKKRSYAAVELVPALNNQHNSPDKRQKPVLQHDASISSGLTRLRDALASARTVLKTRNIA</sequence>
<protein>
    <submittedName>
        <fullName evidence="1">Uncharacterized protein</fullName>
    </submittedName>
</protein>
<proteinExistence type="predicted"/>